<feature type="region of interest" description="Disordered" evidence="6">
    <location>
        <begin position="87"/>
        <end position="138"/>
    </location>
</feature>
<dbReference type="PROSITE" id="PS50850">
    <property type="entry name" value="MFS"/>
    <property type="match status" value="1"/>
</dbReference>
<evidence type="ECO:0000259" key="8">
    <source>
        <dbReference type="PROSITE" id="PS50850"/>
    </source>
</evidence>
<keyword evidence="3 7" id="KW-0812">Transmembrane</keyword>
<feature type="transmembrane region" description="Helical" evidence="7">
    <location>
        <begin position="357"/>
        <end position="379"/>
    </location>
</feature>
<evidence type="ECO:0000313" key="9">
    <source>
        <dbReference type="EMBL" id="MBE7700040.1"/>
    </source>
</evidence>
<reference evidence="9 10" key="1">
    <citation type="submission" date="2020-08" db="EMBL/GenBank/DDBJ databases">
        <title>A Genomic Blueprint of the Chicken Gut Microbiome.</title>
        <authorList>
            <person name="Gilroy R."/>
            <person name="Ravi A."/>
            <person name="Getino M."/>
            <person name="Pursley I."/>
            <person name="Horton D.L."/>
            <person name="Alikhan N.-F."/>
            <person name="Baker D."/>
            <person name="Gharbi K."/>
            <person name="Hall N."/>
            <person name="Watson M."/>
            <person name="Adriaenssens E.M."/>
            <person name="Foster-Nyarko E."/>
            <person name="Jarju S."/>
            <person name="Secka A."/>
            <person name="Antonio M."/>
            <person name="Oren A."/>
            <person name="Chaudhuri R."/>
            <person name="La Ragione R.M."/>
            <person name="Hildebrand F."/>
            <person name="Pallen M.J."/>
        </authorList>
    </citation>
    <scope>NUCLEOTIDE SEQUENCE [LARGE SCALE GENOMIC DNA]</scope>
    <source>
        <strain evidence="9 10">Sa1BUA8</strain>
    </source>
</reference>
<feature type="transmembrane region" description="Helical" evidence="7">
    <location>
        <begin position="302"/>
        <end position="323"/>
    </location>
</feature>
<dbReference type="CDD" id="cd06173">
    <property type="entry name" value="MFS_MefA_like"/>
    <property type="match status" value="1"/>
</dbReference>
<dbReference type="PANTHER" id="PTHR23513:SF6">
    <property type="entry name" value="MAJOR FACILITATOR SUPERFAMILY ASSOCIATED DOMAIN-CONTAINING PROTEIN"/>
    <property type="match status" value="1"/>
</dbReference>
<feature type="transmembrane region" description="Helical" evidence="7">
    <location>
        <begin position="482"/>
        <end position="501"/>
    </location>
</feature>
<dbReference type="Pfam" id="PF07690">
    <property type="entry name" value="MFS_1"/>
    <property type="match status" value="1"/>
</dbReference>
<feature type="transmembrane region" description="Helical" evidence="7">
    <location>
        <begin position="148"/>
        <end position="168"/>
    </location>
</feature>
<evidence type="ECO:0000256" key="5">
    <source>
        <dbReference type="ARBA" id="ARBA00023136"/>
    </source>
</evidence>
<evidence type="ECO:0000313" key="10">
    <source>
        <dbReference type="Proteomes" id="UP000822993"/>
    </source>
</evidence>
<keyword evidence="10" id="KW-1185">Reference proteome</keyword>
<dbReference type="InterPro" id="IPR036259">
    <property type="entry name" value="MFS_trans_sf"/>
</dbReference>
<feature type="transmembrane region" description="Helical" evidence="7">
    <location>
        <begin position="399"/>
        <end position="415"/>
    </location>
</feature>
<feature type="transmembrane region" description="Helical" evidence="7">
    <location>
        <begin position="210"/>
        <end position="232"/>
    </location>
</feature>
<dbReference type="Gene3D" id="1.20.1250.20">
    <property type="entry name" value="MFS general substrate transporter like domains"/>
    <property type="match status" value="1"/>
</dbReference>
<dbReference type="Proteomes" id="UP000822993">
    <property type="component" value="Unassembled WGS sequence"/>
</dbReference>
<feature type="transmembrane region" description="Helical" evidence="7">
    <location>
        <begin position="274"/>
        <end position="296"/>
    </location>
</feature>
<feature type="transmembrane region" description="Helical" evidence="7">
    <location>
        <begin position="447"/>
        <end position="470"/>
    </location>
</feature>
<feature type="transmembrane region" description="Helical" evidence="7">
    <location>
        <begin position="513"/>
        <end position="531"/>
    </location>
</feature>
<feature type="compositionally biased region" description="Low complexity" evidence="6">
    <location>
        <begin position="113"/>
        <end position="131"/>
    </location>
</feature>
<accession>A0A9D5U8V3</accession>
<dbReference type="PANTHER" id="PTHR23513">
    <property type="entry name" value="INTEGRAL MEMBRANE EFFLUX PROTEIN-RELATED"/>
    <property type="match status" value="1"/>
</dbReference>
<dbReference type="InterPro" id="IPR011701">
    <property type="entry name" value="MFS"/>
</dbReference>
<dbReference type="SUPFAM" id="SSF103473">
    <property type="entry name" value="MFS general substrate transporter"/>
    <property type="match status" value="1"/>
</dbReference>
<evidence type="ECO:0000256" key="4">
    <source>
        <dbReference type="ARBA" id="ARBA00022989"/>
    </source>
</evidence>
<protein>
    <submittedName>
        <fullName evidence="9">MFS transporter</fullName>
    </submittedName>
</protein>
<feature type="transmembrane region" description="Helical" evidence="7">
    <location>
        <begin position="422"/>
        <end position="441"/>
    </location>
</feature>
<evidence type="ECO:0000256" key="2">
    <source>
        <dbReference type="ARBA" id="ARBA00022475"/>
    </source>
</evidence>
<comment type="subcellular location">
    <subcellularLocation>
        <location evidence="1">Cell membrane</location>
        <topology evidence="1">Multi-pass membrane protein</topology>
    </subcellularLocation>
</comment>
<evidence type="ECO:0000256" key="1">
    <source>
        <dbReference type="ARBA" id="ARBA00004651"/>
    </source>
</evidence>
<evidence type="ECO:0000256" key="6">
    <source>
        <dbReference type="SAM" id="MobiDB-lite"/>
    </source>
</evidence>
<feature type="region of interest" description="Disordered" evidence="6">
    <location>
        <begin position="37"/>
        <end position="72"/>
    </location>
</feature>
<evidence type="ECO:0000256" key="7">
    <source>
        <dbReference type="SAM" id="Phobius"/>
    </source>
</evidence>
<dbReference type="EMBL" id="JACSPN010000006">
    <property type="protein sequence ID" value="MBE7700040.1"/>
    <property type="molecule type" value="Genomic_DNA"/>
</dbReference>
<evidence type="ECO:0000256" key="3">
    <source>
        <dbReference type="ARBA" id="ARBA00022692"/>
    </source>
</evidence>
<dbReference type="GO" id="GO:0005886">
    <property type="term" value="C:plasma membrane"/>
    <property type="evidence" value="ECO:0007669"/>
    <property type="project" value="UniProtKB-SubCell"/>
</dbReference>
<feature type="transmembrane region" description="Helical" evidence="7">
    <location>
        <begin position="180"/>
        <end position="203"/>
    </location>
</feature>
<keyword evidence="4 7" id="KW-1133">Transmembrane helix</keyword>
<keyword evidence="5 7" id="KW-0472">Membrane</keyword>
<keyword evidence="2" id="KW-1003">Cell membrane</keyword>
<organism evidence="9 10">
    <name type="scientific">Oerskovia douganii</name>
    <dbReference type="NCBI Taxonomy" id="2762210"/>
    <lineage>
        <taxon>Bacteria</taxon>
        <taxon>Bacillati</taxon>
        <taxon>Actinomycetota</taxon>
        <taxon>Actinomycetes</taxon>
        <taxon>Micrococcales</taxon>
        <taxon>Cellulomonadaceae</taxon>
        <taxon>Oerskovia</taxon>
    </lineage>
</organism>
<comment type="caution">
    <text evidence="9">The sequence shown here is derived from an EMBL/GenBank/DDBJ whole genome shotgun (WGS) entry which is preliminary data.</text>
</comment>
<dbReference type="GO" id="GO:0022857">
    <property type="term" value="F:transmembrane transporter activity"/>
    <property type="evidence" value="ECO:0007669"/>
    <property type="project" value="InterPro"/>
</dbReference>
<dbReference type="InterPro" id="IPR020846">
    <property type="entry name" value="MFS_dom"/>
</dbReference>
<name>A0A9D5U8V3_9CELL</name>
<feature type="domain" description="Major facilitator superfamily (MFS) profile" evidence="8">
    <location>
        <begin position="352"/>
        <end position="548"/>
    </location>
</feature>
<dbReference type="AlphaFoldDB" id="A0A9D5U8V3"/>
<sequence length="548" mass="57656">MLIQTAPAGGATTCNPPATSATVTNILRVFFIVRSPSSDRRRSATVGGENISAERDSCNGSPASGPARSGARGRWLRRARIAWTRAFPRPHHGPVSHPEPNAVSDPTAEDVAADPADPVGPSATGATGATGDIDDINDKPRWRRDATIFLGGQTVSLFGSMLVQYAIMWHLTLETKSGSVLALATVFGFLPQAVVSIFGGVWADRLNRKVLIIAADASIAVTTLALALFMLSGTDDLWLVYAALAIRSAGAGIQMPAVSSLLPQLVPTSRLMRVNGINGSIQSAMTLLAPAVAAAVYASSSIVAIFFVDVVTAVIGIGLLAMIPVTKVLRTDVAEGEQVGYFDDLVGGLRYLRGHTFVRWVLGLYAVVFLLIVAPSYLTPLMVVRTFGDEVWKLTANELAFSAGAIVGGVLLATWGGLRNRVAMIVGATFVFGVLSVGLGLSTNMWVFFAFMFLLGVAVPAFATTSMTVLQETVEPDRQGRVFGFVGIVMALAMPLGMLIFGPLADRFSVESLLVVSGALMFLVIAVAVLVPSGRRAMHAADAHSTTG</sequence>
<gene>
    <name evidence="9" type="ORF">H9623_06925</name>
</gene>
<proteinExistence type="predicted"/>
<feature type="transmembrane region" description="Helical" evidence="7">
    <location>
        <begin position="238"/>
        <end position="262"/>
    </location>
</feature>